<evidence type="ECO:0000256" key="20">
    <source>
        <dbReference type="ARBA" id="ARBA00048349"/>
    </source>
</evidence>
<feature type="transmembrane region" description="Helical" evidence="22">
    <location>
        <begin position="255"/>
        <end position="274"/>
    </location>
</feature>
<keyword evidence="14" id="KW-0406">Ion transport</keyword>
<comment type="caution">
    <text evidence="24">The sequence shown here is derived from an EMBL/GenBank/DDBJ whole genome shotgun (WGS) entry which is preliminary data.</text>
</comment>
<evidence type="ECO:0000256" key="22">
    <source>
        <dbReference type="SAM" id="Phobius"/>
    </source>
</evidence>
<evidence type="ECO:0000313" key="25">
    <source>
        <dbReference type="Proteomes" id="UP001519460"/>
    </source>
</evidence>
<feature type="transmembrane region" description="Helical" evidence="22">
    <location>
        <begin position="297"/>
        <end position="317"/>
    </location>
</feature>
<dbReference type="AlphaFoldDB" id="A0ABD0KZ73"/>
<feature type="transmembrane region" description="Helical" evidence="22">
    <location>
        <begin position="372"/>
        <end position="391"/>
    </location>
</feature>
<dbReference type="Proteomes" id="UP001519460">
    <property type="component" value="Unassembled WGS sequence"/>
</dbReference>
<reference evidence="24 25" key="1">
    <citation type="journal article" date="2023" name="Sci. Data">
        <title>Genome assembly of the Korean intertidal mud-creeper Batillaria attramentaria.</title>
        <authorList>
            <person name="Patra A.K."/>
            <person name="Ho P.T."/>
            <person name="Jun S."/>
            <person name="Lee S.J."/>
            <person name="Kim Y."/>
            <person name="Won Y.J."/>
        </authorList>
    </citation>
    <scope>NUCLEOTIDE SEQUENCE [LARGE SCALE GENOMIC DNA]</scope>
    <source>
        <strain evidence="24">Wonlab-2016</strain>
    </source>
</reference>
<keyword evidence="10" id="KW-0862">Zinc</keyword>
<comment type="subcellular location">
    <subcellularLocation>
        <location evidence="3">Cytoplasmic vesicle</location>
        <location evidence="3">COPII-coated vesicle membrane</location>
        <topology evidence="3">Multi-pass membrane protein</topology>
    </subcellularLocation>
    <subcellularLocation>
        <location evidence="4">Cytoplasmic vesicle</location>
        <location evidence="4">Secretory vesicle membrane</location>
        <topology evidence="4">Multi-pass membrane protein</topology>
    </subcellularLocation>
    <subcellularLocation>
        <location evidence="2">Golgi apparatus</location>
        <location evidence="2">Golgi stack membrane</location>
        <topology evidence="2">Multi-pass membrane protein</topology>
    </subcellularLocation>
    <subcellularLocation>
        <location evidence="1">Golgi apparatus</location>
        <location evidence="1">trans-Golgi network membrane</location>
        <topology evidence="1">Multi-pass membrane protein</topology>
    </subcellularLocation>
</comment>
<evidence type="ECO:0000313" key="24">
    <source>
        <dbReference type="EMBL" id="KAK7492536.1"/>
    </source>
</evidence>
<dbReference type="GO" id="GO:0006829">
    <property type="term" value="P:zinc ion transport"/>
    <property type="evidence" value="ECO:0007669"/>
    <property type="project" value="UniProtKB-KW"/>
</dbReference>
<keyword evidence="8 22" id="KW-0812">Transmembrane</keyword>
<dbReference type="GO" id="GO:0015297">
    <property type="term" value="F:antiporter activity"/>
    <property type="evidence" value="ECO:0007669"/>
    <property type="project" value="UniProtKB-KW"/>
</dbReference>
<feature type="transmembrane region" description="Helical" evidence="22">
    <location>
        <begin position="228"/>
        <end position="248"/>
    </location>
</feature>
<evidence type="ECO:0000256" key="9">
    <source>
        <dbReference type="ARBA" id="ARBA00022723"/>
    </source>
</evidence>
<keyword evidence="15 22" id="KW-0472">Membrane</keyword>
<comment type="catalytic activity">
    <reaction evidence="20">
        <text>Zn(2+)(in) + 2 H(+)(out) = Zn(2+)(out) + 2 H(+)(in)</text>
        <dbReference type="Rhea" id="RHEA:72627"/>
        <dbReference type="ChEBI" id="CHEBI:15378"/>
        <dbReference type="ChEBI" id="CHEBI:29105"/>
    </reaction>
</comment>
<evidence type="ECO:0000256" key="17">
    <source>
        <dbReference type="ARBA" id="ARBA00040846"/>
    </source>
</evidence>
<dbReference type="NCBIfam" id="TIGR01297">
    <property type="entry name" value="CDF"/>
    <property type="match status" value="1"/>
</dbReference>
<keyword evidence="6" id="KW-0813">Transport</keyword>
<keyword evidence="25" id="KW-1185">Reference proteome</keyword>
<dbReference type="InterPro" id="IPR045316">
    <property type="entry name" value="Msc2-like"/>
</dbReference>
<dbReference type="InterPro" id="IPR002524">
    <property type="entry name" value="Cation_efflux"/>
</dbReference>
<feature type="transmembrane region" description="Helical" evidence="22">
    <location>
        <begin position="474"/>
        <end position="493"/>
    </location>
</feature>
<keyword evidence="9" id="KW-0479">Metal-binding</keyword>
<evidence type="ECO:0000256" key="15">
    <source>
        <dbReference type="ARBA" id="ARBA00023136"/>
    </source>
</evidence>
<feature type="domain" description="Cation efflux protein transmembrane" evidence="23">
    <location>
        <begin position="372"/>
        <end position="632"/>
    </location>
</feature>
<evidence type="ECO:0000256" key="13">
    <source>
        <dbReference type="ARBA" id="ARBA00023034"/>
    </source>
</evidence>
<keyword evidence="11" id="KW-0864">Zinc transport</keyword>
<feature type="transmembrane region" description="Helical" evidence="22">
    <location>
        <begin position="603"/>
        <end position="624"/>
    </location>
</feature>
<evidence type="ECO:0000259" key="23">
    <source>
        <dbReference type="Pfam" id="PF01545"/>
    </source>
</evidence>
<evidence type="ECO:0000256" key="5">
    <source>
        <dbReference type="ARBA" id="ARBA00008873"/>
    </source>
</evidence>
<feature type="region of interest" description="Disordered" evidence="21">
    <location>
        <begin position="503"/>
        <end position="567"/>
    </location>
</feature>
<evidence type="ECO:0000256" key="10">
    <source>
        <dbReference type="ARBA" id="ARBA00022833"/>
    </source>
</evidence>
<evidence type="ECO:0000256" key="12">
    <source>
        <dbReference type="ARBA" id="ARBA00022989"/>
    </source>
</evidence>
<feature type="transmembrane region" description="Helical" evidence="22">
    <location>
        <begin position="442"/>
        <end position="462"/>
    </location>
</feature>
<comment type="subunit">
    <text evidence="16">Heterodimer with SLC30A6/ZNT6; form a functional zinc ion transmembrane transporter.</text>
</comment>
<feature type="transmembrane region" description="Helical" evidence="22">
    <location>
        <begin position="46"/>
        <end position="67"/>
    </location>
</feature>
<evidence type="ECO:0000256" key="19">
    <source>
        <dbReference type="ARBA" id="ARBA00042217"/>
    </source>
</evidence>
<feature type="compositionally biased region" description="Gly residues" evidence="21">
    <location>
        <begin position="512"/>
        <end position="536"/>
    </location>
</feature>
<dbReference type="SUPFAM" id="SSF161111">
    <property type="entry name" value="Cation efflux protein transmembrane domain-like"/>
    <property type="match status" value="1"/>
</dbReference>
<dbReference type="Gene3D" id="1.20.1510.10">
    <property type="entry name" value="Cation efflux protein transmembrane domain"/>
    <property type="match status" value="1"/>
</dbReference>
<evidence type="ECO:0000256" key="18">
    <source>
        <dbReference type="ARBA" id="ARBA00042038"/>
    </source>
</evidence>
<dbReference type="GO" id="GO:0032580">
    <property type="term" value="C:Golgi cisterna membrane"/>
    <property type="evidence" value="ECO:0007669"/>
    <property type="project" value="UniProtKB-SubCell"/>
</dbReference>
<gene>
    <name evidence="24" type="ORF">BaRGS_00016202</name>
</gene>
<keyword evidence="13" id="KW-0333">Golgi apparatus</keyword>
<evidence type="ECO:0000256" key="21">
    <source>
        <dbReference type="SAM" id="MobiDB-lite"/>
    </source>
</evidence>
<protein>
    <recommendedName>
        <fullName evidence="17">Proton-coupled zinc antiporter SLC30A5</fullName>
    </recommendedName>
    <alternativeName>
        <fullName evidence="19">Solute carrier family 30 member 5</fullName>
    </alternativeName>
    <alternativeName>
        <fullName evidence="18">Zinc transporter 5</fullName>
    </alternativeName>
</protein>
<keyword evidence="7" id="KW-0050">Antiport</keyword>
<dbReference type="PANTHER" id="PTHR45755:SF1">
    <property type="entry name" value="PROTON-COUPLED ZINC ANTIPORTER SLC30A5"/>
    <property type="match status" value="1"/>
</dbReference>
<feature type="transmembrane region" description="Helical" evidence="22">
    <location>
        <begin position="139"/>
        <end position="155"/>
    </location>
</feature>
<proteinExistence type="inferred from homology"/>
<sequence length="747" mass="80840">MASYGGDIPARAIYPSSKLALYTGLLVASKLLRAFGLFIAYDLLKLIPVVLFLFFLKAGSAVVLVFLQKPFSSGRRLTKQQWLRVGRHALFGSLISFLWLFGLTLCGPLRTNLLVEHSDLVIVAGASALFHGTGGPGKTRGAVFFLVGVITLLLFDHDEKIGLMTDHEGEHIHHTFVSHLFNHAVDFVGWSDHKGGVVLLFITLCLHVGYNSASKKLSVEVGGAKRLHAFSTLVSTALLWPWAGFTYLTTEGPRVALYAAGAMFGGSLLLSYTWNHPYVAKATTLHKLQDVITEDHVLSGGVIFSVLVFMLATRMLLSAGRTAKGSFIGYSPTGIPLYSFSSDTIHRTSHSLMLVLKNGLRQILEESDSRKIFYFLCINLGFTFVELTYGAWTNSLGLISDGFHMLFDCSALVMGLYAAVMSRWKATRLFPFGYDRVEVLSGFINGLFLVVIAIFVFTEALARLFEPPDVKTERLLTVSVLGLFVNLIGIFAFQSSLSHGHSHGGLSHGHSHGGGGSHGHSHGGGSHGHSHGGGSSHGHSHGGHGESCQQSGSSHGHGAGSSHGHSHHNTNMEGVFLHVVADTLGSVGVIVSSLLIQNFGWKIADPICSLFIATMILLSVIPLLRETAVILLLRTPPDMDTALEEAFQKVLSVDGVLSYRYPHLWSHTSTKVMATLHVQISPGAIEQRIISQVSSILKEAGVHSVTVQAEKESYFYHMSGLGASFDQTLPVTYSANKAYFAEPAKVI</sequence>
<dbReference type="EMBL" id="JACVVK020000102">
    <property type="protein sequence ID" value="KAK7492536.1"/>
    <property type="molecule type" value="Genomic_DNA"/>
</dbReference>
<evidence type="ECO:0000256" key="4">
    <source>
        <dbReference type="ARBA" id="ARBA00004638"/>
    </source>
</evidence>
<evidence type="ECO:0000256" key="2">
    <source>
        <dbReference type="ARBA" id="ARBA00004205"/>
    </source>
</evidence>
<feature type="transmembrane region" description="Helical" evidence="22">
    <location>
        <begin position="88"/>
        <end position="110"/>
    </location>
</feature>
<evidence type="ECO:0000256" key="8">
    <source>
        <dbReference type="ARBA" id="ARBA00022692"/>
    </source>
</evidence>
<dbReference type="Pfam" id="PF01545">
    <property type="entry name" value="Cation_efflux"/>
    <property type="match status" value="1"/>
</dbReference>
<dbReference type="InterPro" id="IPR027469">
    <property type="entry name" value="Cation_efflux_TMD_sf"/>
</dbReference>
<accession>A0ABD0KZ73</accession>
<comment type="similarity">
    <text evidence="5">Belongs to the cation diffusion facilitator (CDF) transporter (TC 2.A.4) family. SLC30A subfamily.</text>
</comment>
<organism evidence="24 25">
    <name type="scientific">Batillaria attramentaria</name>
    <dbReference type="NCBI Taxonomy" id="370345"/>
    <lineage>
        <taxon>Eukaryota</taxon>
        <taxon>Metazoa</taxon>
        <taxon>Spiralia</taxon>
        <taxon>Lophotrochozoa</taxon>
        <taxon>Mollusca</taxon>
        <taxon>Gastropoda</taxon>
        <taxon>Caenogastropoda</taxon>
        <taxon>Sorbeoconcha</taxon>
        <taxon>Cerithioidea</taxon>
        <taxon>Batillariidae</taxon>
        <taxon>Batillaria</taxon>
    </lineage>
</organism>
<evidence type="ECO:0000256" key="1">
    <source>
        <dbReference type="ARBA" id="ARBA00004166"/>
    </source>
</evidence>
<feature type="transmembrane region" description="Helical" evidence="22">
    <location>
        <begin position="403"/>
        <end position="421"/>
    </location>
</feature>
<dbReference type="GO" id="GO:0046872">
    <property type="term" value="F:metal ion binding"/>
    <property type="evidence" value="ECO:0007669"/>
    <property type="project" value="UniProtKB-KW"/>
</dbReference>
<feature type="transmembrane region" description="Helical" evidence="22">
    <location>
        <begin position="196"/>
        <end position="213"/>
    </location>
</feature>
<evidence type="ECO:0000256" key="7">
    <source>
        <dbReference type="ARBA" id="ARBA00022449"/>
    </source>
</evidence>
<evidence type="ECO:0000256" key="3">
    <source>
        <dbReference type="ARBA" id="ARBA00004557"/>
    </source>
</evidence>
<dbReference type="PANTHER" id="PTHR45755">
    <property type="match status" value="1"/>
</dbReference>
<feature type="transmembrane region" description="Helical" evidence="22">
    <location>
        <begin position="575"/>
        <end position="597"/>
    </location>
</feature>
<name>A0ABD0KZ73_9CAEN</name>
<evidence type="ECO:0000256" key="6">
    <source>
        <dbReference type="ARBA" id="ARBA00022448"/>
    </source>
</evidence>
<dbReference type="InterPro" id="IPR058533">
    <property type="entry name" value="Cation_efflux_TM"/>
</dbReference>
<evidence type="ECO:0000256" key="14">
    <source>
        <dbReference type="ARBA" id="ARBA00023065"/>
    </source>
</evidence>
<feature type="transmembrane region" description="Helical" evidence="22">
    <location>
        <begin position="19"/>
        <end position="40"/>
    </location>
</feature>
<evidence type="ECO:0000256" key="16">
    <source>
        <dbReference type="ARBA" id="ARBA00038531"/>
    </source>
</evidence>
<keyword evidence="12 22" id="KW-1133">Transmembrane helix</keyword>
<dbReference type="GO" id="GO:0012507">
    <property type="term" value="C:ER to Golgi transport vesicle membrane"/>
    <property type="evidence" value="ECO:0007669"/>
    <property type="project" value="UniProtKB-SubCell"/>
</dbReference>
<evidence type="ECO:0000256" key="11">
    <source>
        <dbReference type="ARBA" id="ARBA00022906"/>
    </source>
</evidence>